<dbReference type="GO" id="GO:0032543">
    <property type="term" value="P:mitochondrial translation"/>
    <property type="evidence" value="ECO:0007669"/>
    <property type="project" value="TreeGrafter"/>
</dbReference>
<dbReference type="AlphaFoldDB" id="W7MKP4"/>
<dbReference type="Pfam" id="PF08264">
    <property type="entry name" value="Anticodon_1"/>
    <property type="match status" value="1"/>
</dbReference>
<dbReference type="EC" id="6.1.1.4" evidence="3"/>
<evidence type="ECO:0000256" key="1">
    <source>
        <dbReference type="ARBA" id="ARBA00004305"/>
    </source>
</evidence>
<comment type="similarity">
    <text evidence="2 11">Belongs to the class-I aminoacyl-tRNA synthetase family.</text>
</comment>
<dbReference type="Gene3D" id="1.10.730.10">
    <property type="entry name" value="Isoleucyl-tRNA Synthetase, Domain 1"/>
    <property type="match status" value="1"/>
</dbReference>
<dbReference type="KEGG" id="fvr:FVEG_08037"/>
<gene>
    <name evidence="16" type="ORF">FVEG_08037</name>
</gene>
<dbReference type="eggNOG" id="KOG0435">
    <property type="taxonomic scope" value="Eukaryota"/>
</dbReference>
<dbReference type="InterPro" id="IPR009080">
    <property type="entry name" value="tRNAsynth_Ia_anticodon-bd"/>
</dbReference>
<feature type="domain" description="Leucyl-tRNA synthetase editing" evidence="15">
    <location>
        <begin position="272"/>
        <end position="465"/>
    </location>
</feature>
<dbReference type="InterPro" id="IPR014729">
    <property type="entry name" value="Rossmann-like_a/b/a_fold"/>
</dbReference>
<dbReference type="InterPro" id="IPR002300">
    <property type="entry name" value="aa-tRNA-synth_Ia"/>
</dbReference>
<dbReference type="GO" id="GO:0002161">
    <property type="term" value="F:aminoacyl-tRNA deacylase activity"/>
    <property type="evidence" value="ECO:0007669"/>
    <property type="project" value="InterPro"/>
</dbReference>
<dbReference type="FunFam" id="3.40.50.620:FF:000100">
    <property type="entry name" value="probable leucine--tRNA ligase, mitochondrial"/>
    <property type="match status" value="1"/>
</dbReference>
<dbReference type="InterPro" id="IPR025709">
    <property type="entry name" value="Leu_tRNA-synth_edit"/>
</dbReference>
<dbReference type="EMBL" id="DS022251">
    <property type="protein sequence ID" value="EWG48145.1"/>
    <property type="molecule type" value="Genomic_DNA"/>
</dbReference>
<reference evidence="16 17" key="1">
    <citation type="journal article" date="2010" name="Nature">
        <title>Comparative genomics reveals mobile pathogenicity chromosomes in Fusarium.</title>
        <authorList>
            <person name="Ma L.J."/>
            <person name="van der Does H.C."/>
            <person name="Borkovich K.A."/>
            <person name="Coleman J.J."/>
            <person name="Daboussi M.J."/>
            <person name="Di Pietro A."/>
            <person name="Dufresne M."/>
            <person name="Freitag M."/>
            <person name="Grabherr M."/>
            <person name="Henrissat B."/>
            <person name="Houterman P.M."/>
            <person name="Kang S."/>
            <person name="Shim W.B."/>
            <person name="Woloshuk C."/>
            <person name="Xie X."/>
            <person name="Xu J.R."/>
            <person name="Antoniw J."/>
            <person name="Baker S.E."/>
            <person name="Bluhm B.H."/>
            <person name="Breakspear A."/>
            <person name="Brown D.W."/>
            <person name="Butchko R.A."/>
            <person name="Chapman S."/>
            <person name="Coulson R."/>
            <person name="Coutinho P.M."/>
            <person name="Danchin E.G."/>
            <person name="Diener A."/>
            <person name="Gale L.R."/>
            <person name="Gardiner D.M."/>
            <person name="Goff S."/>
            <person name="Hammond-Kosack K.E."/>
            <person name="Hilburn K."/>
            <person name="Hua-Van A."/>
            <person name="Jonkers W."/>
            <person name="Kazan K."/>
            <person name="Kodira C.D."/>
            <person name="Koehrsen M."/>
            <person name="Kumar L."/>
            <person name="Lee Y.H."/>
            <person name="Li L."/>
            <person name="Manners J.M."/>
            <person name="Miranda-Saavedra D."/>
            <person name="Mukherjee M."/>
            <person name="Park G."/>
            <person name="Park J."/>
            <person name="Park S.Y."/>
            <person name="Proctor R.H."/>
            <person name="Regev A."/>
            <person name="Ruiz-Roldan M.C."/>
            <person name="Sain D."/>
            <person name="Sakthikumar S."/>
            <person name="Sykes S."/>
            <person name="Schwartz D.C."/>
            <person name="Turgeon B.G."/>
            <person name="Wapinski I."/>
            <person name="Yoder O."/>
            <person name="Young S."/>
            <person name="Zeng Q."/>
            <person name="Zhou S."/>
            <person name="Galagan J."/>
            <person name="Cuomo C.A."/>
            <person name="Kistler H.C."/>
            <person name="Rep M."/>
        </authorList>
    </citation>
    <scope>NUCLEOTIDE SEQUENCE [LARGE SCALE GENOMIC DNA]</scope>
    <source>
        <strain evidence="17">M3125 / FGSC 7600</strain>
    </source>
</reference>
<comment type="subcellular location">
    <subcellularLocation>
        <location evidence="1">Mitochondrion matrix</location>
    </subcellularLocation>
</comment>
<dbReference type="GO" id="GO:0006429">
    <property type="term" value="P:leucyl-tRNA aminoacylation"/>
    <property type="evidence" value="ECO:0007669"/>
    <property type="project" value="InterPro"/>
</dbReference>
<dbReference type="RefSeq" id="XP_018754336.1">
    <property type="nucleotide sequence ID" value="XM_018896808.1"/>
</dbReference>
<dbReference type="NCBIfam" id="TIGR00396">
    <property type="entry name" value="leuS_bact"/>
    <property type="match status" value="1"/>
</dbReference>
<keyword evidence="6 11" id="KW-0067">ATP-binding</keyword>
<name>W7MKP4_GIBM7</name>
<dbReference type="HAMAP" id="MF_00049_B">
    <property type="entry name" value="Leu_tRNA_synth_B"/>
    <property type="match status" value="1"/>
</dbReference>
<dbReference type="Pfam" id="PF09334">
    <property type="entry name" value="tRNA-synt_1g"/>
    <property type="match status" value="1"/>
</dbReference>
<evidence type="ECO:0000256" key="9">
    <source>
        <dbReference type="ARBA" id="ARBA00030520"/>
    </source>
</evidence>
<accession>W7MKP4</accession>
<keyword evidence="8 11" id="KW-0030">Aminoacyl-tRNA synthetase</keyword>
<dbReference type="PROSITE" id="PS00178">
    <property type="entry name" value="AA_TRNA_LIGASE_I"/>
    <property type="match status" value="1"/>
</dbReference>
<comment type="catalytic activity">
    <reaction evidence="10">
        <text>tRNA(Leu) + L-leucine + ATP = L-leucyl-tRNA(Leu) + AMP + diphosphate</text>
        <dbReference type="Rhea" id="RHEA:11688"/>
        <dbReference type="Rhea" id="RHEA-COMP:9613"/>
        <dbReference type="Rhea" id="RHEA-COMP:9622"/>
        <dbReference type="ChEBI" id="CHEBI:30616"/>
        <dbReference type="ChEBI" id="CHEBI:33019"/>
        <dbReference type="ChEBI" id="CHEBI:57427"/>
        <dbReference type="ChEBI" id="CHEBI:78442"/>
        <dbReference type="ChEBI" id="CHEBI:78494"/>
        <dbReference type="ChEBI" id="CHEBI:456215"/>
        <dbReference type="EC" id="6.1.1.4"/>
    </reaction>
</comment>
<dbReference type="PRINTS" id="PR00985">
    <property type="entry name" value="TRNASYNTHLEU"/>
</dbReference>
<dbReference type="STRING" id="334819.W7MKP4"/>
<dbReference type="InterPro" id="IPR009008">
    <property type="entry name" value="Val/Leu/Ile-tRNA-synth_edit"/>
</dbReference>
<dbReference type="GO" id="GO:0004823">
    <property type="term" value="F:leucine-tRNA ligase activity"/>
    <property type="evidence" value="ECO:0007669"/>
    <property type="project" value="UniProtKB-EC"/>
</dbReference>
<evidence type="ECO:0000256" key="2">
    <source>
        <dbReference type="ARBA" id="ARBA00005594"/>
    </source>
</evidence>
<evidence type="ECO:0000259" key="14">
    <source>
        <dbReference type="Pfam" id="PF09334"/>
    </source>
</evidence>
<evidence type="ECO:0000256" key="11">
    <source>
        <dbReference type="RuleBase" id="RU363035"/>
    </source>
</evidence>
<evidence type="ECO:0000256" key="5">
    <source>
        <dbReference type="ARBA" id="ARBA00022741"/>
    </source>
</evidence>
<protein>
    <recommendedName>
        <fullName evidence="3">leucine--tRNA ligase</fullName>
        <ecNumber evidence="3">6.1.1.4</ecNumber>
    </recommendedName>
    <alternativeName>
        <fullName evidence="9">Leucyl-tRNA synthetase</fullName>
    </alternativeName>
</protein>
<dbReference type="GO" id="GO:0005759">
    <property type="term" value="C:mitochondrial matrix"/>
    <property type="evidence" value="ECO:0007669"/>
    <property type="project" value="UniProtKB-SubCell"/>
</dbReference>
<evidence type="ECO:0000259" key="15">
    <source>
        <dbReference type="Pfam" id="PF13603"/>
    </source>
</evidence>
<dbReference type="GO" id="GO:0005524">
    <property type="term" value="F:ATP binding"/>
    <property type="evidence" value="ECO:0007669"/>
    <property type="project" value="UniProtKB-KW"/>
</dbReference>
<evidence type="ECO:0000256" key="3">
    <source>
        <dbReference type="ARBA" id="ARBA00013164"/>
    </source>
</evidence>
<dbReference type="OrthoDB" id="15954at2759"/>
<evidence type="ECO:0000256" key="4">
    <source>
        <dbReference type="ARBA" id="ARBA00022598"/>
    </source>
</evidence>
<dbReference type="InterPro" id="IPR015413">
    <property type="entry name" value="Methionyl/Leucyl_tRNA_Synth"/>
</dbReference>
<dbReference type="PANTHER" id="PTHR43740:SF2">
    <property type="entry name" value="LEUCINE--TRNA LIGASE, MITOCHONDRIAL"/>
    <property type="match status" value="1"/>
</dbReference>
<dbReference type="InterPro" id="IPR002302">
    <property type="entry name" value="Leu-tRNA-ligase"/>
</dbReference>
<dbReference type="Gene3D" id="3.40.50.620">
    <property type="entry name" value="HUPs"/>
    <property type="match status" value="2"/>
</dbReference>
<dbReference type="FunFam" id="3.40.50.620:FF:000003">
    <property type="entry name" value="Leucine--tRNA ligase"/>
    <property type="match status" value="1"/>
</dbReference>
<dbReference type="InterPro" id="IPR013155">
    <property type="entry name" value="M/V/L/I-tRNA-synth_anticd-bd"/>
</dbReference>
<keyword evidence="17" id="KW-1185">Reference proteome</keyword>
<dbReference type="SUPFAM" id="SSF47323">
    <property type="entry name" value="Anticodon-binding domain of a subclass of class I aminoacyl-tRNA synthetases"/>
    <property type="match status" value="1"/>
</dbReference>
<feature type="domain" description="Methionyl/Valyl/Leucyl/Isoleucyl-tRNA synthetase anticodon-binding" evidence="13">
    <location>
        <begin position="783"/>
        <end position="901"/>
    </location>
</feature>
<evidence type="ECO:0000313" key="17">
    <source>
        <dbReference type="Proteomes" id="UP000009096"/>
    </source>
</evidence>
<dbReference type="PANTHER" id="PTHR43740">
    <property type="entry name" value="LEUCYL-TRNA SYNTHETASE"/>
    <property type="match status" value="1"/>
</dbReference>
<dbReference type="GeneID" id="30065799"/>
<evidence type="ECO:0000256" key="7">
    <source>
        <dbReference type="ARBA" id="ARBA00022917"/>
    </source>
</evidence>
<keyword evidence="7 11" id="KW-0648">Protein biosynthesis</keyword>
<dbReference type="SUPFAM" id="SSF50677">
    <property type="entry name" value="ValRS/IleRS/LeuRS editing domain"/>
    <property type="match status" value="1"/>
</dbReference>
<feature type="domain" description="Methionyl/Leucyl tRNA synthetase" evidence="14">
    <location>
        <begin position="86"/>
        <end position="220"/>
    </location>
</feature>
<dbReference type="VEuPathDB" id="FungiDB:FVEG_08037"/>
<evidence type="ECO:0000259" key="13">
    <source>
        <dbReference type="Pfam" id="PF08264"/>
    </source>
</evidence>
<feature type="domain" description="Aminoacyl-tRNA synthetase class Ia" evidence="12">
    <location>
        <begin position="479"/>
        <end position="642"/>
    </location>
</feature>
<dbReference type="Pfam" id="PF13603">
    <property type="entry name" value="tRNA-synt_1_2"/>
    <property type="match status" value="1"/>
</dbReference>
<evidence type="ECO:0000259" key="12">
    <source>
        <dbReference type="Pfam" id="PF00133"/>
    </source>
</evidence>
<evidence type="ECO:0000256" key="8">
    <source>
        <dbReference type="ARBA" id="ARBA00023146"/>
    </source>
</evidence>
<dbReference type="SUPFAM" id="SSF52374">
    <property type="entry name" value="Nucleotidylyl transferase"/>
    <property type="match status" value="1"/>
</dbReference>
<feature type="domain" description="Aminoacyl-tRNA synthetase class Ia" evidence="12">
    <location>
        <begin position="669"/>
        <end position="722"/>
    </location>
</feature>
<dbReference type="Proteomes" id="UP000009096">
    <property type="component" value="Chromosome 3"/>
</dbReference>
<evidence type="ECO:0000313" key="16">
    <source>
        <dbReference type="EMBL" id="EWG48145.1"/>
    </source>
</evidence>
<evidence type="ECO:0000256" key="10">
    <source>
        <dbReference type="ARBA" id="ARBA00047469"/>
    </source>
</evidence>
<dbReference type="InterPro" id="IPR001412">
    <property type="entry name" value="aa-tRNA-synth_I_CS"/>
</dbReference>
<organism evidence="16 17">
    <name type="scientific">Gibberella moniliformis (strain M3125 / FGSC 7600)</name>
    <name type="common">Maize ear and stalk rot fungus</name>
    <name type="synonym">Fusarium verticillioides</name>
    <dbReference type="NCBI Taxonomy" id="334819"/>
    <lineage>
        <taxon>Eukaryota</taxon>
        <taxon>Fungi</taxon>
        <taxon>Dikarya</taxon>
        <taxon>Ascomycota</taxon>
        <taxon>Pezizomycotina</taxon>
        <taxon>Sordariomycetes</taxon>
        <taxon>Hypocreomycetidae</taxon>
        <taxon>Hypocreales</taxon>
        <taxon>Nectriaceae</taxon>
        <taxon>Fusarium</taxon>
        <taxon>Fusarium fujikuroi species complex</taxon>
    </lineage>
</organism>
<dbReference type="Pfam" id="PF00133">
    <property type="entry name" value="tRNA-synt_1"/>
    <property type="match status" value="2"/>
</dbReference>
<evidence type="ECO:0000256" key="6">
    <source>
        <dbReference type="ARBA" id="ARBA00022840"/>
    </source>
</evidence>
<keyword evidence="5 11" id="KW-0547">Nucleotide-binding</keyword>
<proteinExistence type="inferred from homology"/>
<keyword evidence="4 11" id="KW-0436">Ligase</keyword>
<sequence>MPLLHQRLMSCATARRALSSLSSSSIRHPIIAHTKTTTLGAPSRRFYAIDLISIDEKWRQRWRESHETSKASEKGTDGQDKHYVLPMFPYPSGTLHLGHLRVYSIADVVARFRTLRGEKVMLPMGWDAFGLPAENAAIERGVAPEKWTRSNMAKMKEQLELMNGSWDWDRELSTCDPGFYKHTQKLFLMLHERGLAYQAEAEVNWDPVDKTVLANEQVDANGNSWRSGVKVEKRKLKQWFFRISEFREALLEELEALAKENAWPERVLAQQKNWLGKSTGASVKFPVLAMGHDIHAAIEVFTTRPDTLFGVQYVALAASHPIVAKLAASDPELQAFIDTIPGLPADSKVGYLLPHLRAINPLAYHEETPDATKVSLPVYVAPYVLGDYGEGAVMGVPGHDLRDNAFWKEHHYDVPVRQVLSASEDGSTTAMKNEPFVEHGVMTEHSGSFKGKNSVAAGEEIVKLLEKADLAKPVEKWRLRDWLISRQRYWGTPIPIIHCDSCGPIPVPDEQLPVKLPDVDWAETRNGSPLESSPEFVNTTCPKCNGPARRDTDTMDTFVDSSWYYARFADPHNQEQLFSPEAGRTLPVDTYIGGIEHAILHLLYSRFIFKFLASTSLLPQYNEETYNSAEPFKRLITQGMVHGRTYINPDNGRFLKPDEVDLTDPNQPKVVSSGKTADVSFEKMSKSKYNGVDPSEFISKYGADATRAHMLFQAPVGDVLNWDEAKISGVTRWLQRLHDQIVVIASEASDQETTAREYIVEKHQSLGSASTEELKQWDAEGAIWRHLQRTITSITTSYEEVYSLNTVVSDLMILTNTLAENDAASPIVKHEAARALISMMAPITPAFAEECWALLRPSASSIFSSASFPVPDNSLAELVRPRIQPCAVQVNGKVRGVVDIPAPPAELSGDELRDWMVREILATKEGAARFSEGPYDLRAAKRAIPVRGGKTINFVLK</sequence>
<dbReference type="FunFam" id="1.10.730.10:FF:000002">
    <property type="entry name" value="Leucine--tRNA ligase"/>
    <property type="match status" value="1"/>
</dbReference>